<dbReference type="Proteomes" id="UP001186974">
    <property type="component" value="Unassembled WGS sequence"/>
</dbReference>
<reference evidence="1" key="1">
    <citation type="submission" date="2024-09" db="EMBL/GenBank/DDBJ databases">
        <title>Black Yeasts Isolated from many extreme environments.</title>
        <authorList>
            <person name="Coleine C."/>
            <person name="Stajich J.E."/>
            <person name="Selbmann L."/>
        </authorList>
    </citation>
    <scope>NUCLEOTIDE SEQUENCE</scope>
    <source>
        <strain evidence="1">CCFEE 5737</strain>
    </source>
</reference>
<gene>
    <name evidence="1" type="ORF">LTS18_005953</name>
</gene>
<comment type="caution">
    <text evidence="1">The sequence shown here is derived from an EMBL/GenBank/DDBJ whole genome shotgun (WGS) entry which is preliminary data.</text>
</comment>
<proteinExistence type="predicted"/>
<evidence type="ECO:0000313" key="1">
    <source>
        <dbReference type="EMBL" id="KAK3061549.1"/>
    </source>
</evidence>
<organism evidence="1 2">
    <name type="scientific">Coniosporium uncinatum</name>
    <dbReference type="NCBI Taxonomy" id="93489"/>
    <lineage>
        <taxon>Eukaryota</taxon>
        <taxon>Fungi</taxon>
        <taxon>Dikarya</taxon>
        <taxon>Ascomycota</taxon>
        <taxon>Pezizomycotina</taxon>
        <taxon>Dothideomycetes</taxon>
        <taxon>Dothideomycetes incertae sedis</taxon>
        <taxon>Coniosporium</taxon>
    </lineage>
</organism>
<keyword evidence="2" id="KW-1185">Reference proteome</keyword>
<evidence type="ECO:0000313" key="2">
    <source>
        <dbReference type="Proteomes" id="UP001186974"/>
    </source>
</evidence>
<accession>A0ACC3D446</accession>
<dbReference type="EMBL" id="JAWDJW010007769">
    <property type="protein sequence ID" value="KAK3061549.1"/>
    <property type="molecule type" value="Genomic_DNA"/>
</dbReference>
<protein>
    <submittedName>
        <fullName evidence="1">Uncharacterized protein</fullName>
    </submittedName>
</protein>
<sequence>MGGRLSTPRGPDGLMESSRPTPVRRTINARTLTMPLAAITMAGLLFFYSRTSIRAAKLNAQKHREADGGQISWRNESARRHGMMENVNSKGLLQEALMAERKKAEAQKDGQLPITGEVEGGGLDAGKLLEDAKKRGR</sequence>
<name>A0ACC3D446_9PEZI</name>